<dbReference type="Proteomes" id="UP000024635">
    <property type="component" value="Unassembled WGS sequence"/>
</dbReference>
<organism evidence="1 2">
    <name type="scientific">Ancylostoma ceylanicum</name>
    <dbReference type="NCBI Taxonomy" id="53326"/>
    <lineage>
        <taxon>Eukaryota</taxon>
        <taxon>Metazoa</taxon>
        <taxon>Ecdysozoa</taxon>
        <taxon>Nematoda</taxon>
        <taxon>Chromadorea</taxon>
        <taxon>Rhabditida</taxon>
        <taxon>Rhabditina</taxon>
        <taxon>Rhabditomorpha</taxon>
        <taxon>Strongyloidea</taxon>
        <taxon>Ancylostomatidae</taxon>
        <taxon>Ancylostomatinae</taxon>
        <taxon>Ancylostoma</taxon>
    </lineage>
</organism>
<gene>
    <name evidence="1" type="primary">Acey_s0238.g3281</name>
    <name evidence="1" type="ORF">Y032_0238g3281</name>
</gene>
<evidence type="ECO:0000313" key="2">
    <source>
        <dbReference type="Proteomes" id="UP000024635"/>
    </source>
</evidence>
<accession>A0A016SF14</accession>
<evidence type="ECO:0000313" key="1">
    <source>
        <dbReference type="EMBL" id="EYB88977.1"/>
    </source>
</evidence>
<dbReference type="OrthoDB" id="424543at2759"/>
<keyword evidence="2" id="KW-1185">Reference proteome</keyword>
<comment type="caution">
    <text evidence="1">The sequence shown here is derived from an EMBL/GenBank/DDBJ whole genome shotgun (WGS) entry which is preliminary data.</text>
</comment>
<protein>
    <submittedName>
        <fullName evidence="1">Uncharacterized protein</fullName>
    </submittedName>
</protein>
<dbReference type="EMBL" id="JARK01001574">
    <property type="protein sequence ID" value="EYB88977.1"/>
    <property type="molecule type" value="Genomic_DNA"/>
</dbReference>
<dbReference type="AlphaFoldDB" id="A0A016SF14"/>
<sequence length="69" mass="8081">MTGVLCDKKVADRFIRRCIVQSFDPRHCMVQSAGWMVGITRADHVREEKMRQRFGIAPIADELREIHLR</sequence>
<reference evidence="2" key="1">
    <citation type="journal article" date="2015" name="Nat. Genet.">
        <title>The genome and transcriptome of the zoonotic hookworm Ancylostoma ceylanicum identify infection-specific gene families.</title>
        <authorList>
            <person name="Schwarz E.M."/>
            <person name="Hu Y."/>
            <person name="Antoshechkin I."/>
            <person name="Miller M.M."/>
            <person name="Sternberg P.W."/>
            <person name="Aroian R.V."/>
        </authorList>
    </citation>
    <scope>NUCLEOTIDE SEQUENCE</scope>
    <source>
        <strain evidence="2">HY135</strain>
    </source>
</reference>
<name>A0A016SF14_9BILA</name>
<proteinExistence type="predicted"/>